<evidence type="ECO:0000313" key="2">
    <source>
        <dbReference type="EMBL" id="MBD7910677.1"/>
    </source>
</evidence>
<name>A0ABR8PR99_9CLOT</name>
<dbReference type="RefSeq" id="WP_191767829.1">
    <property type="nucleotide sequence ID" value="NZ_JACSRA010000005.1"/>
</dbReference>
<dbReference type="PANTHER" id="PTHR37305">
    <property type="entry name" value="INTEGRAL MEMBRANE PROTEIN-RELATED"/>
    <property type="match status" value="1"/>
</dbReference>
<comment type="caution">
    <text evidence="2">The sequence shown here is derived from an EMBL/GenBank/DDBJ whole genome shotgun (WGS) entry which is preliminary data.</text>
</comment>
<evidence type="ECO:0000313" key="3">
    <source>
        <dbReference type="Proteomes" id="UP000627781"/>
    </source>
</evidence>
<organism evidence="2 3">
    <name type="scientific">Clostridium cibarium</name>
    <dbReference type="NCBI Taxonomy" id="2762247"/>
    <lineage>
        <taxon>Bacteria</taxon>
        <taxon>Bacillati</taxon>
        <taxon>Bacillota</taxon>
        <taxon>Clostridia</taxon>
        <taxon>Eubacteriales</taxon>
        <taxon>Clostridiaceae</taxon>
        <taxon>Clostridium</taxon>
    </lineage>
</organism>
<dbReference type="EMBL" id="JACSRA010000005">
    <property type="protein sequence ID" value="MBD7910677.1"/>
    <property type="molecule type" value="Genomic_DNA"/>
</dbReference>
<dbReference type="PANTHER" id="PTHR37305:SF1">
    <property type="entry name" value="MEMBRANE PROTEIN"/>
    <property type="match status" value="1"/>
</dbReference>
<feature type="transmembrane region" description="Helical" evidence="1">
    <location>
        <begin position="164"/>
        <end position="187"/>
    </location>
</feature>
<keyword evidence="1" id="KW-0812">Transmembrane</keyword>
<keyword evidence="3" id="KW-1185">Reference proteome</keyword>
<evidence type="ECO:0000256" key="1">
    <source>
        <dbReference type="SAM" id="Phobius"/>
    </source>
</evidence>
<sequence length="267" mass="30589">MTIKLIKNEFIKMIYEKKFYVLLVTIITMLIATLYIYMAMKNYAIADSIEAQKYSVEWKEQLKNMNSIIFLDNYSTSFIFKSGIPFFLIFVTIFAVDCFGEDFYSGNLKFFANLDTRGESLFKAKVVYLIIFSLIIVIINLVLGFISSSIVFHIKFQGIFRSLIIYLSSILPVVSFSLIVGLISMFIRNRAIRTVVGVGLCISVGILDKIVKVDYFSPIGIISIIASKQVENIKFIDLAICNSISLIYFILAFFIGKIIFKKIEYKY</sequence>
<feature type="transmembrane region" description="Helical" evidence="1">
    <location>
        <begin position="235"/>
        <end position="260"/>
    </location>
</feature>
<accession>A0ABR8PR99</accession>
<keyword evidence="1" id="KW-1133">Transmembrane helix</keyword>
<feature type="transmembrane region" description="Helical" evidence="1">
    <location>
        <begin position="20"/>
        <end position="38"/>
    </location>
</feature>
<feature type="transmembrane region" description="Helical" evidence="1">
    <location>
        <begin position="126"/>
        <end position="152"/>
    </location>
</feature>
<dbReference type="Proteomes" id="UP000627781">
    <property type="component" value="Unassembled WGS sequence"/>
</dbReference>
<protein>
    <recommendedName>
        <fullName evidence="4">ABC-2 family transporter protein</fullName>
    </recommendedName>
</protein>
<reference evidence="2 3" key="1">
    <citation type="submission" date="2020-08" db="EMBL/GenBank/DDBJ databases">
        <title>A Genomic Blueprint of the Chicken Gut Microbiome.</title>
        <authorList>
            <person name="Gilroy R."/>
            <person name="Ravi A."/>
            <person name="Getino M."/>
            <person name="Pursley I."/>
            <person name="Horton D.L."/>
            <person name="Alikhan N.-F."/>
            <person name="Baker D."/>
            <person name="Gharbi K."/>
            <person name="Hall N."/>
            <person name="Watson M."/>
            <person name="Adriaenssens E.M."/>
            <person name="Foster-Nyarko E."/>
            <person name="Jarju S."/>
            <person name="Secka A."/>
            <person name="Antonio M."/>
            <person name="Oren A."/>
            <person name="Chaudhuri R."/>
            <person name="La Ragione R.M."/>
            <person name="Hildebrand F."/>
            <person name="Pallen M.J."/>
        </authorList>
    </citation>
    <scope>NUCLEOTIDE SEQUENCE [LARGE SCALE GENOMIC DNA]</scope>
    <source>
        <strain evidence="2 3">Sa3CVN1</strain>
    </source>
</reference>
<feature type="transmembrane region" description="Helical" evidence="1">
    <location>
        <begin position="84"/>
        <end position="105"/>
    </location>
</feature>
<keyword evidence="1" id="KW-0472">Membrane</keyword>
<proteinExistence type="predicted"/>
<evidence type="ECO:0008006" key="4">
    <source>
        <dbReference type="Google" id="ProtNLM"/>
    </source>
</evidence>
<gene>
    <name evidence="2" type="ORF">H9661_04820</name>
</gene>